<evidence type="ECO:0000313" key="2">
    <source>
        <dbReference type="EMBL" id="CEK62659.1"/>
    </source>
</evidence>
<sequence length="133" mass="14683">MTETICNHMLDEMRNISLGRAGGMSKSVFSTDKRKIKVQTDDQIPEETESKTATTLNDGICPDIASGNNSVKDCSRDACFGKEKVEAPPSGEGTESVKKVPAISDSEILFRHTLRHELNEFLVSVQKMLLRPI</sequence>
<organism evidence="2">
    <name type="scientific">Arion vulgaris</name>
    <dbReference type="NCBI Taxonomy" id="1028688"/>
    <lineage>
        <taxon>Eukaryota</taxon>
        <taxon>Metazoa</taxon>
        <taxon>Spiralia</taxon>
        <taxon>Lophotrochozoa</taxon>
        <taxon>Mollusca</taxon>
        <taxon>Gastropoda</taxon>
        <taxon>Heterobranchia</taxon>
        <taxon>Euthyneura</taxon>
        <taxon>Panpulmonata</taxon>
        <taxon>Eupulmonata</taxon>
        <taxon>Stylommatophora</taxon>
        <taxon>Helicina</taxon>
        <taxon>Arionoidea</taxon>
        <taxon>Arionidae</taxon>
        <taxon>Arion</taxon>
    </lineage>
</organism>
<proteinExistence type="predicted"/>
<dbReference type="EMBL" id="HACG01015794">
    <property type="protein sequence ID" value="CEK62659.1"/>
    <property type="molecule type" value="Transcribed_RNA"/>
</dbReference>
<reference evidence="2" key="1">
    <citation type="submission" date="2014-12" db="EMBL/GenBank/DDBJ databases">
        <title>Insight into the proteome of Arion vulgaris.</title>
        <authorList>
            <person name="Aradska J."/>
            <person name="Bulat T."/>
            <person name="Smidak R."/>
            <person name="Sarate P."/>
            <person name="Gangsoo J."/>
            <person name="Sialana F."/>
            <person name="Bilban M."/>
            <person name="Lubec G."/>
        </authorList>
    </citation>
    <scope>NUCLEOTIDE SEQUENCE</scope>
    <source>
        <tissue evidence="2">Skin</tissue>
    </source>
</reference>
<feature type="region of interest" description="Disordered" evidence="1">
    <location>
        <begin position="37"/>
        <end position="58"/>
    </location>
</feature>
<gene>
    <name evidence="2" type="primary">ORF45796</name>
</gene>
<dbReference type="AlphaFoldDB" id="A0A0B6Z237"/>
<feature type="non-terminal residue" evidence="2">
    <location>
        <position position="133"/>
    </location>
</feature>
<evidence type="ECO:0000256" key="1">
    <source>
        <dbReference type="SAM" id="MobiDB-lite"/>
    </source>
</evidence>
<protein>
    <submittedName>
        <fullName evidence="2">Uncharacterized protein</fullName>
    </submittedName>
</protein>
<name>A0A0B6Z237_9EUPU</name>
<accession>A0A0B6Z237</accession>